<proteinExistence type="predicted"/>
<dbReference type="Proteomes" id="UP001386955">
    <property type="component" value="Unassembled WGS sequence"/>
</dbReference>
<dbReference type="AlphaFoldDB" id="A0AAN9S6N4"/>
<evidence type="ECO:0000256" key="1">
    <source>
        <dbReference type="SAM" id="Phobius"/>
    </source>
</evidence>
<evidence type="ECO:0000313" key="2">
    <source>
        <dbReference type="EMBL" id="KAK7388629.1"/>
    </source>
</evidence>
<keyword evidence="1" id="KW-0472">Membrane</keyword>
<protein>
    <submittedName>
        <fullName evidence="2">Uncharacterized protein</fullName>
    </submittedName>
</protein>
<evidence type="ECO:0000313" key="3">
    <source>
        <dbReference type="Proteomes" id="UP001386955"/>
    </source>
</evidence>
<keyword evidence="3" id="KW-1185">Reference proteome</keyword>
<accession>A0AAN9S6N4</accession>
<feature type="transmembrane region" description="Helical" evidence="1">
    <location>
        <begin position="68"/>
        <end position="86"/>
    </location>
</feature>
<organism evidence="2 3">
    <name type="scientific">Psophocarpus tetragonolobus</name>
    <name type="common">Winged bean</name>
    <name type="synonym">Dolichos tetragonolobus</name>
    <dbReference type="NCBI Taxonomy" id="3891"/>
    <lineage>
        <taxon>Eukaryota</taxon>
        <taxon>Viridiplantae</taxon>
        <taxon>Streptophyta</taxon>
        <taxon>Embryophyta</taxon>
        <taxon>Tracheophyta</taxon>
        <taxon>Spermatophyta</taxon>
        <taxon>Magnoliopsida</taxon>
        <taxon>eudicotyledons</taxon>
        <taxon>Gunneridae</taxon>
        <taxon>Pentapetalae</taxon>
        <taxon>rosids</taxon>
        <taxon>fabids</taxon>
        <taxon>Fabales</taxon>
        <taxon>Fabaceae</taxon>
        <taxon>Papilionoideae</taxon>
        <taxon>50 kb inversion clade</taxon>
        <taxon>NPAAA clade</taxon>
        <taxon>indigoferoid/millettioid clade</taxon>
        <taxon>Phaseoleae</taxon>
        <taxon>Psophocarpus</taxon>
    </lineage>
</organism>
<keyword evidence="1" id="KW-0812">Transmembrane</keyword>
<name>A0AAN9S6N4_PSOTE</name>
<dbReference type="EMBL" id="JAYMYS010000006">
    <property type="protein sequence ID" value="KAK7388629.1"/>
    <property type="molecule type" value="Genomic_DNA"/>
</dbReference>
<reference evidence="2 3" key="1">
    <citation type="submission" date="2024-01" db="EMBL/GenBank/DDBJ databases">
        <title>The genomes of 5 underutilized Papilionoideae crops provide insights into root nodulation and disease resistanc.</title>
        <authorList>
            <person name="Jiang F."/>
        </authorList>
    </citation>
    <scope>NUCLEOTIDE SEQUENCE [LARGE SCALE GENOMIC DNA]</scope>
    <source>
        <strain evidence="2">DUOXIRENSHENG_FW03</strain>
        <tissue evidence="2">Leaves</tissue>
    </source>
</reference>
<comment type="caution">
    <text evidence="2">The sequence shown here is derived from an EMBL/GenBank/DDBJ whole genome shotgun (WGS) entry which is preliminary data.</text>
</comment>
<sequence length="90" mass="10365">MSDGLRSLKKTPTTNQTKPILSATSLSLSLSGLRHTTPLFLSLSSIQLLINPVLTVDRAFAFVPQKPLLYFRFFFFFFFNFIRFACWKIL</sequence>
<keyword evidence="1" id="KW-1133">Transmembrane helix</keyword>
<gene>
    <name evidence="2" type="ORF">VNO78_23451</name>
</gene>